<sequence>MSPVVNESYYDEGVYSVSGFSITSNNTSISEDLESVSILTDQLQQSVQRRPTFRKPSSGYNQKIRIGGSDPDTFQTTLNAYRQNVKNASDPALQFEYAKFLIESANDQYENGSTASSVQHKNDLFDEGFKFLKKLSNAGYPDAQHYLATCYNQDGDWDKAYPLFLQAAKHNHPIASYEIASFYESKRNYKKASQYYKKSASQGYPMAMHRLGMAALKGEMHMRKDVKNAIKWLKRAAVVANKDNNGAASAYELSNLYENGMPPVVYPDELYSLELLVQAAELDYPPAQYKLGWCFEYGELGCPTDAVQSIHWFLLAAENNEPNAQFSLAGWYLTGAEGVIEPNDKEAFHWASKAAEQEYVKAEYAIAYFYEMGIGIEKNMEEAMHWYRIAAEHGDER</sequence>
<protein>
    <submittedName>
        <fullName evidence="2">HCP-like protein</fullName>
    </submittedName>
</protein>
<dbReference type="InterPro" id="IPR051726">
    <property type="entry name" value="Chitin_Synth_Reg"/>
</dbReference>
<evidence type="ECO:0000256" key="1">
    <source>
        <dbReference type="ARBA" id="ARBA00022737"/>
    </source>
</evidence>
<name>A0A1Y1XIX3_9FUNG</name>
<dbReference type="OrthoDB" id="272077at2759"/>
<dbReference type="SMART" id="SM00671">
    <property type="entry name" value="SEL1"/>
    <property type="match status" value="7"/>
</dbReference>
<dbReference type="SUPFAM" id="SSF81901">
    <property type="entry name" value="HCP-like"/>
    <property type="match status" value="1"/>
</dbReference>
<accession>A0A1Y1XIX3</accession>
<keyword evidence="1" id="KW-0677">Repeat</keyword>
<dbReference type="InterPro" id="IPR011990">
    <property type="entry name" value="TPR-like_helical_dom_sf"/>
</dbReference>
<dbReference type="STRING" id="1754192.A0A1Y1XIX3"/>
<proteinExistence type="predicted"/>
<evidence type="ECO:0000313" key="3">
    <source>
        <dbReference type="Proteomes" id="UP000193944"/>
    </source>
</evidence>
<gene>
    <name evidence="2" type="ORF">BCR32DRAFT_199739</name>
</gene>
<reference evidence="2 3" key="2">
    <citation type="submission" date="2016-08" db="EMBL/GenBank/DDBJ databases">
        <title>Pervasive Adenine N6-methylation of Active Genes in Fungi.</title>
        <authorList>
            <consortium name="DOE Joint Genome Institute"/>
            <person name="Mondo S.J."/>
            <person name="Dannebaum R.O."/>
            <person name="Kuo R.C."/>
            <person name="Labutti K."/>
            <person name="Haridas S."/>
            <person name="Kuo A."/>
            <person name="Salamov A."/>
            <person name="Ahrendt S.R."/>
            <person name="Lipzen A."/>
            <person name="Sullivan W."/>
            <person name="Andreopoulos W.B."/>
            <person name="Clum A."/>
            <person name="Lindquist E."/>
            <person name="Daum C."/>
            <person name="Ramamoorthy G.K."/>
            <person name="Gryganskyi A."/>
            <person name="Culley D."/>
            <person name="Magnuson J.K."/>
            <person name="James T.Y."/>
            <person name="O'Malley M.A."/>
            <person name="Stajich J.E."/>
            <person name="Spatafora J.W."/>
            <person name="Visel A."/>
            <person name="Grigoriev I.V."/>
        </authorList>
    </citation>
    <scope>NUCLEOTIDE SEQUENCE [LARGE SCALE GENOMIC DNA]</scope>
    <source>
        <strain evidence="2 3">S4</strain>
    </source>
</reference>
<dbReference type="AlphaFoldDB" id="A0A1Y1XIX3"/>
<reference evidence="2 3" key="1">
    <citation type="submission" date="2016-08" db="EMBL/GenBank/DDBJ databases">
        <title>A Parts List for Fungal Cellulosomes Revealed by Comparative Genomics.</title>
        <authorList>
            <consortium name="DOE Joint Genome Institute"/>
            <person name="Haitjema C.H."/>
            <person name="Gilmore S.P."/>
            <person name="Henske J.K."/>
            <person name="Solomon K.V."/>
            <person name="De Groot R."/>
            <person name="Kuo A."/>
            <person name="Mondo S.J."/>
            <person name="Salamov A.A."/>
            <person name="Labutti K."/>
            <person name="Zhao Z."/>
            <person name="Chiniquy J."/>
            <person name="Barry K."/>
            <person name="Brewer H.M."/>
            <person name="Purvine S.O."/>
            <person name="Wright A.T."/>
            <person name="Boxma B."/>
            <person name="Van Alen T."/>
            <person name="Hackstein J.H."/>
            <person name="Baker S.E."/>
            <person name="Grigoriev I.V."/>
            <person name="O'Malley M.A."/>
        </authorList>
    </citation>
    <scope>NUCLEOTIDE SEQUENCE [LARGE SCALE GENOMIC DNA]</scope>
    <source>
        <strain evidence="2 3">S4</strain>
    </source>
</reference>
<comment type="caution">
    <text evidence="2">The sequence shown here is derived from an EMBL/GenBank/DDBJ whole genome shotgun (WGS) entry which is preliminary data.</text>
</comment>
<keyword evidence="3" id="KW-1185">Reference proteome</keyword>
<dbReference type="PANTHER" id="PTHR46430">
    <property type="entry name" value="PROTEIN SKT5-RELATED"/>
    <property type="match status" value="1"/>
</dbReference>
<evidence type="ECO:0000313" key="2">
    <source>
        <dbReference type="EMBL" id="ORX85710.1"/>
    </source>
</evidence>
<dbReference type="Proteomes" id="UP000193944">
    <property type="component" value="Unassembled WGS sequence"/>
</dbReference>
<organism evidence="2 3">
    <name type="scientific">Anaeromyces robustus</name>
    <dbReference type="NCBI Taxonomy" id="1754192"/>
    <lineage>
        <taxon>Eukaryota</taxon>
        <taxon>Fungi</taxon>
        <taxon>Fungi incertae sedis</taxon>
        <taxon>Chytridiomycota</taxon>
        <taxon>Chytridiomycota incertae sedis</taxon>
        <taxon>Neocallimastigomycetes</taxon>
        <taxon>Neocallimastigales</taxon>
        <taxon>Neocallimastigaceae</taxon>
        <taxon>Anaeromyces</taxon>
    </lineage>
</organism>
<dbReference type="EMBL" id="MCFG01000031">
    <property type="protein sequence ID" value="ORX85710.1"/>
    <property type="molecule type" value="Genomic_DNA"/>
</dbReference>
<dbReference type="Pfam" id="PF08238">
    <property type="entry name" value="Sel1"/>
    <property type="match status" value="6"/>
</dbReference>
<dbReference type="Gene3D" id="1.25.40.10">
    <property type="entry name" value="Tetratricopeptide repeat domain"/>
    <property type="match status" value="2"/>
</dbReference>
<dbReference type="InterPro" id="IPR006597">
    <property type="entry name" value="Sel1-like"/>
</dbReference>
<dbReference type="PANTHER" id="PTHR46430:SF3">
    <property type="entry name" value="ACTIVATOR OF C KINASE PROTEIN 1"/>
    <property type="match status" value="1"/>
</dbReference>